<dbReference type="PATRIC" id="fig|930944.6.peg.964"/>
<reference evidence="2 3" key="1">
    <citation type="journal article" date="2011" name="J. Bacteriol.">
        <title>Complete genome sequence of Yersinia enterocolitica subsp. palearctica serogroup O:3.</title>
        <authorList>
            <person name="Batzilla J."/>
            <person name="Hoper D."/>
            <person name="Antonenka U."/>
            <person name="Heesemann J."/>
            <person name="Rakin A."/>
        </authorList>
    </citation>
    <scope>NUCLEOTIDE SEQUENCE [LARGE SCALE GENOMIC DNA]</scope>
    <source>
        <strain evidence="3">DSM 13030 / CIP 106945 / Y11</strain>
    </source>
</reference>
<feature type="transmembrane region" description="Helical" evidence="1">
    <location>
        <begin position="20"/>
        <end position="37"/>
    </location>
</feature>
<keyword evidence="1" id="KW-1133">Transmembrane helix</keyword>
<evidence type="ECO:0000313" key="2">
    <source>
        <dbReference type="EMBL" id="CBY27205.1"/>
    </source>
</evidence>
<proteinExistence type="predicted"/>
<dbReference type="HOGENOM" id="CLU_2557553_0_0_6"/>
<keyword evidence="1" id="KW-0812">Transmembrane</keyword>
<protein>
    <submittedName>
        <fullName evidence="2">Methylenomycin A resistance protein</fullName>
    </submittedName>
</protein>
<name>A0A0H3NQ35_YERE1</name>
<evidence type="ECO:0000313" key="3">
    <source>
        <dbReference type="Proteomes" id="UP000008084"/>
    </source>
</evidence>
<organism evidence="2 3">
    <name type="scientific">Yersinia enterocolitica subsp. palearctica serotype O:3 (strain DSM 13030 / CIP 106945 / Y11)</name>
    <dbReference type="NCBI Taxonomy" id="930944"/>
    <lineage>
        <taxon>Bacteria</taxon>
        <taxon>Pseudomonadati</taxon>
        <taxon>Pseudomonadota</taxon>
        <taxon>Gammaproteobacteria</taxon>
        <taxon>Enterobacterales</taxon>
        <taxon>Yersiniaceae</taxon>
        <taxon>Yersinia</taxon>
    </lineage>
</organism>
<keyword evidence="1" id="KW-0472">Membrane</keyword>
<dbReference type="KEGG" id="yey:Y11_09761"/>
<dbReference type="AlphaFoldDB" id="A0A0H3NQ35"/>
<dbReference type="Proteomes" id="UP000008084">
    <property type="component" value="Chromosome"/>
</dbReference>
<gene>
    <name evidence="2" type="ordered locus">Y11_09761</name>
</gene>
<feature type="transmembrane region" description="Helical" evidence="1">
    <location>
        <begin position="57"/>
        <end position="81"/>
    </location>
</feature>
<sequence length="82" mass="8873">MFIKNLNLPNLMTATDMSTFILRQISALPIFISAYSMSQPNAITPAKVPGPALPLLFVAGAFFMENLDFTAAMLVFTLASVC</sequence>
<evidence type="ECO:0000256" key="1">
    <source>
        <dbReference type="SAM" id="Phobius"/>
    </source>
</evidence>
<dbReference type="EMBL" id="FR729477">
    <property type="protein sequence ID" value="CBY27205.1"/>
    <property type="molecule type" value="Genomic_DNA"/>
</dbReference>
<accession>A0A0H3NQ35</accession>